<organism evidence="2 3">
    <name type="scientific">Paracoccus kondratievae</name>
    <dbReference type="NCBI Taxonomy" id="135740"/>
    <lineage>
        <taxon>Bacteria</taxon>
        <taxon>Pseudomonadati</taxon>
        <taxon>Pseudomonadota</taxon>
        <taxon>Alphaproteobacteria</taxon>
        <taxon>Rhodobacterales</taxon>
        <taxon>Paracoccaceae</taxon>
        <taxon>Paracoccus</taxon>
    </lineage>
</organism>
<reference evidence="2" key="2">
    <citation type="submission" date="2023-01" db="EMBL/GenBank/DDBJ databases">
        <authorList>
            <person name="Sun Q."/>
            <person name="Evtushenko L."/>
        </authorList>
    </citation>
    <scope>NUCLEOTIDE SEQUENCE</scope>
    <source>
        <strain evidence="2">VKM B-2222</strain>
    </source>
</reference>
<evidence type="ECO:0000313" key="2">
    <source>
        <dbReference type="EMBL" id="GLK65177.1"/>
    </source>
</evidence>
<feature type="region of interest" description="Disordered" evidence="1">
    <location>
        <begin position="73"/>
        <end position="92"/>
    </location>
</feature>
<dbReference type="AlphaFoldDB" id="A0AAD3RUT7"/>
<name>A0AAD3RUT7_9RHOB</name>
<keyword evidence="3" id="KW-1185">Reference proteome</keyword>
<reference evidence="2" key="1">
    <citation type="journal article" date="2014" name="Int. J. Syst. Evol. Microbiol.">
        <title>Complete genome sequence of Corynebacterium casei LMG S-19264T (=DSM 44701T), isolated from a smear-ripened cheese.</title>
        <authorList>
            <consortium name="US DOE Joint Genome Institute (JGI-PGF)"/>
            <person name="Walter F."/>
            <person name="Albersmeier A."/>
            <person name="Kalinowski J."/>
            <person name="Ruckert C."/>
        </authorList>
    </citation>
    <scope>NUCLEOTIDE SEQUENCE</scope>
    <source>
        <strain evidence="2">VKM B-2222</strain>
    </source>
</reference>
<dbReference type="PROSITE" id="PS51257">
    <property type="entry name" value="PROKAR_LIPOPROTEIN"/>
    <property type="match status" value="1"/>
</dbReference>
<dbReference type="RefSeq" id="WP_010400914.1">
    <property type="nucleotide sequence ID" value="NZ_BSFH01000056.1"/>
</dbReference>
<protein>
    <submittedName>
        <fullName evidence="2">Uncharacterized protein</fullName>
    </submittedName>
</protein>
<evidence type="ECO:0000256" key="1">
    <source>
        <dbReference type="SAM" id="MobiDB-lite"/>
    </source>
</evidence>
<evidence type="ECO:0000313" key="3">
    <source>
        <dbReference type="Proteomes" id="UP001143349"/>
    </source>
</evidence>
<dbReference type="EMBL" id="BSFH01000056">
    <property type="protein sequence ID" value="GLK65177.1"/>
    <property type="molecule type" value="Genomic_DNA"/>
</dbReference>
<gene>
    <name evidence="2" type="ORF">GCM10017635_26510</name>
</gene>
<dbReference type="Proteomes" id="UP001143349">
    <property type="component" value="Unassembled WGS sequence"/>
</dbReference>
<proteinExistence type="predicted"/>
<sequence length="92" mass="9666">MNKFLPVLALGLLAACSIDPKDYETAPVTVQTASGPVTCQLYTRSLVTWDRSIDRPANMTVAAADQICLSEGQRQKAAGTSPAGASEPDLSL</sequence>
<comment type="caution">
    <text evidence="2">The sequence shown here is derived from an EMBL/GenBank/DDBJ whole genome shotgun (WGS) entry which is preliminary data.</text>
</comment>
<accession>A0AAD3RUT7</accession>